<evidence type="ECO:0000313" key="1">
    <source>
        <dbReference type="EMBL" id="KAA1102311.1"/>
    </source>
</evidence>
<dbReference type="AlphaFoldDB" id="A0A5B0PMD7"/>
<accession>A0A5B0PMD7</accession>
<gene>
    <name evidence="1" type="ORF">PGTUg99_025020</name>
</gene>
<protein>
    <submittedName>
        <fullName evidence="1">Uncharacterized protein</fullName>
    </submittedName>
</protein>
<dbReference type="Proteomes" id="UP000325313">
    <property type="component" value="Unassembled WGS sequence"/>
</dbReference>
<organism evidence="1 2">
    <name type="scientific">Puccinia graminis f. sp. tritici</name>
    <dbReference type="NCBI Taxonomy" id="56615"/>
    <lineage>
        <taxon>Eukaryota</taxon>
        <taxon>Fungi</taxon>
        <taxon>Dikarya</taxon>
        <taxon>Basidiomycota</taxon>
        <taxon>Pucciniomycotina</taxon>
        <taxon>Pucciniomycetes</taxon>
        <taxon>Pucciniales</taxon>
        <taxon>Pucciniaceae</taxon>
        <taxon>Puccinia</taxon>
    </lineage>
</organism>
<evidence type="ECO:0000313" key="2">
    <source>
        <dbReference type="Proteomes" id="UP000325313"/>
    </source>
</evidence>
<dbReference type="EMBL" id="VDEP01000338">
    <property type="protein sequence ID" value="KAA1102311.1"/>
    <property type="molecule type" value="Genomic_DNA"/>
</dbReference>
<reference evidence="1 2" key="1">
    <citation type="submission" date="2019-05" db="EMBL/GenBank/DDBJ databases">
        <title>Emergence of the Ug99 lineage of the wheat stem rust pathogen through somatic hybridization.</title>
        <authorList>
            <person name="Li F."/>
            <person name="Upadhyaya N.M."/>
            <person name="Sperschneider J."/>
            <person name="Matny O."/>
            <person name="Nguyen-Phuc H."/>
            <person name="Mago R."/>
            <person name="Raley C."/>
            <person name="Miller M.E."/>
            <person name="Silverstein K.A.T."/>
            <person name="Henningsen E."/>
            <person name="Hirsch C.D."/>
            <person name="Visser B."/>
            <person name="Pretorius Z.A."/>
            <person name="Steffenson B.J."/>
            <person name="Schwessinger B."/>
            <person name="Dodds P.N."/>
            <person name="Figueroa M."/>
        </authorList>
    </citation>
    <scope>NUCLEOTIDE SEQUENCE [LARGE SCALE GENOMIC DNA]</scope>
    <source>
        <strain evidence="1 2">Ug99</strain>
    </source>
</reference>
<comment type="caution">
    <text evidence="1">The sequence shown here is derived from an EMBL/GenBank/DDBJ whole genome shotgun (WGS) entry which is preliminary data.</text>
</comment>
<proteinExistence type="predicted"/>
<sequence length="70" mass="7993">MPRIKCSEMCRNPQHPKSVKNLRDLGQRFQIRIPKSRYGRVKPSGVMKNSLPFTTILPQSHTPNAGRGCF</sequence>
<name>A0A5B0PMD7_PUCGR</name>